<gene>
    <name evidence="1" type="ORF">BOTBODRAFT_504424</name>
</gene>
<evidence type="ECO:0000313" key="2">
    <source>
        <dbReference type="Proteomes" id="UP000027195"/>
    </source>
</evidence>
<protein>
    <recommendedName>
        <fullName evidence="3">F-box domain-containing protein</fullName>
    </recommendedName>
</protein>
<name>A0A067M393_BOTB1</name>
<dbReference type="HOGENOM" id="CLU_1578274_0_0_1"/>
<evidence type="ECO:0008006" key="3">
    <source>
        <dbReference type="Google" id="ProtNLM"/>
    </source>
</evidence>
<evidence type="ECO:0000313" key="1">
    <source>
        <dbReference type="EMBL" id="KDQ10034.1"/>
    </source>
</evidence>
<dbReference type="InParanoid" id="A0A067M393"/>
<sequence>MSDGAYWSEFTFQSAAGGGPEYAVRLFSQIPQHLPVQLLEGLTMQSNSLIPLSAGPCIALLRELPTLKTLSLDRFSPLVLHALILTTDRVCPLLHELSIIDSEISSEKLIELITSRTVFGTDDNLPPDGTTHLRLLKLQGIRSISLLEPDVWEPGNRALSDLPLLVVTL</sequence>
<keyword evidence="2" id="KW-1185">Reference proteome</keyword>
<organism evidence="1 2">
    <name type="scientific">Botryobasidium botryosum (strain FD-172 SS1)</name>
    <dbReference type="NCBI Taxonomy" id="930990"/>
    <lineage>
        <taxon>Eukaryota</taxon>
        <taxon>Fungi</taxon>
        <taxon>Dikarya</taxon>
        <taxon>Basidiomycota</taxon>
        <taxon>Agaricomycotina</taxon>
        <taxon>Agaricomycetes</taxon>
        <taxon>Cantharellales</taxon>
        <taxon>Botryobasidiaceae</taxon>
        <taxon>Botryobasidium</taxon>
    </lineage>
</organism>
<accession>A0A067M393</accession>
<dbReference type="AlphaFoldDB" id="A0A067M393"/>
<reference evidence="2" key="1">
    <citation type="journal article" date="2014" name="Proc. Natl. Acad. Sci. U.S.A.">
        <title>Extensive sampling of basidiomycete genomes demonstrates inadequacy of the white-rot/brown-rot paradigm for wood decay fungi.</title>
        <authorList>
            <person name="Riley R."/>
            <person name="Salamov A.A."/>
            <person name="Brown D.W."/>
            <person name="Nagy L.G."/>
            <person name="Floudas D."/>
            <person name="Held B.W."/>
            <person name="Levasseur A."/>
            <person name="Lombard V."/>
            <person name="Morin E."/>
            <person name="Otillar R."/>
            <person name="Lindquist E.A."/>
            <person name="Sun H."/>
            <person name="LaButti K.M."/>
            <person name="Schmutz J."/>
            <person name="Jabbour D."/>
            <person name="Luo H."/>
            <person name="Baker S.E."/>
            <person name="Pisabarro A.G."/>
            <person name="Walton J.D."/>
            <person name="Blanchette R.A."/>
            <person name="Henrissat B."/>
            <person name="Martin F."/>
            <person name="Cullen D."/>
            <person name="Hibbett D.S."/>
            <person name="Grigoriev I.V."/>
        </authorList>
    </citation>
    <scope>NUCLEOTIDE SEQUENCE [LARGE SCALE GENOMIC DNA]</scope>
    <source>
        <strain evidence="2">FD-172 SS1</strain>
    </source>
</reference>
<proteinExistence type="predicted"/>
<dbReference type="EMBL" id="KL198072">
    <property type="protein sequence ID" value="KDQ10034.1"/>
    <property type="molecule type" value="Genomic_DNA"/>
</dbReference>
<dbReference type="Proteomes" id="UP000027195">
    <property type="component" value="Unassembled WGS sequence"/>
</dbReference>